<dbReference type="SUPFAM" id="SSF54160">
    <property type="entry name" value="Chromo domain-like"/>
    <property type="match status" value="1"/>
</dbReference>
<dbReference type="AlphaFoldDB" id="A0A8X6GSG7"/>
<dbReference type="GO" id="GO:0005694">
    <property type="term" value="C:chromosome"/>
    <property type="evidence" value="ECO:0007669"/>
    <property type="project" value="UniProtKB-ARBA"/>
</dbReference>
<protein>
    <submittedName>
        <fullName evidence="2">Uncharacterized protein F54H12.2</fullName>
    </submittedName>
</protein>
<dbReference type="PANTHER" id="PTHR23409">
    <property type="entry name" value="RIBONUCLEOSIDE-DIPHOSPHATE REDUCTASE SMALL CHAIN"/>
    <property type="match status" value="1"/>
</dbReference>
<comment type="caution">
    <text evidence="2">The sequence shown here is derived from an EMBL/GenBank/DDBJ whole genome shotgun (WGS) entry which is preliminary data.</text>
</comment>
<organism evidence="2 3">
    <name type="scientific">Trichonephila clavata</name>
    <name type="common">Joro spider</name>
    <name type="synonym">Nephila clavata</name>
    <dbReference type="NCBI Taxonomy" id="2740835"/>
    <lineage>
        <taxon>Eukaryota</taxon>
        <taxon>Metazoa</taxon>
        <taxon>Ecdysozoa</taxon>
        <taxon>Arthropoda</taxon>
        <taxon>Chelicerata</taxon>
        <taxon>Arachnida</taxon>
        <taxon>Araneae</taxon>
        <taxon>Araneomorphae</taxon>
        <taxon>Entelegynae</taxon>
        <taxon>Araneoidea</taxon>
        <taxon>Nephilidae</taxon>
        <taxon>Trichonephila</taxon>
    </lineage>
</organism>
<dbReference type="PROSITE" id="PS50013">
    <property type="entry name" value="CHROMO_2"/>
    <property type="match status" value="1"/>
</dbReference>
<proteinExistence type="predicted"/>
<keyword evidence="3" id="KW-1185">Reference proteome</keyword>
<dbReference type="OrthoDB" id="5979489at2759"/>
<dbReference type="GO" id="GO:0009263">
    <property type="term" value="P:deoxyribonucleotide biosynthetic process"/>
    <property type="evidence" value="ECO:0007669"/>
    <property type="project" value="InterPro"/>
</dbReference>
<feature type="domain" description="Chromo" evidence="1">
    <location>
        <begin position="101"/>
        <end position="136"/>
    </location>
</feature>
<dbReference type="Proteomes" id="UP000887116">
    <property type="component" value="Unassembled WGS sequence"/>
</dbReference>
<accession>A0A8X6GSG7</accession>
<evidence type="ECO:0000259" key="1">
    <source>
        <dbReference type="PROSITE" id="PS50013"/>
    </source>
</evidence>
<evidence type="ECO:0000313" key="3">
    <source>
        <dbReference type="Proteomes" id="UP000887116"/>
    </source>
</evidence>
<dbReference type="InterPro" id="IPR000953">
    <property type="entry name" value="Chromo/chromo_shadow_dom"/>
</dbReference>
<dbReference type="GO" id="GO:0004748">
    <property type="term" value="F:ribonucleoside-diphosphate reductase activity, thioredoxin disulfide as acceptor"/>
    <property type="evidence" value="ECO:0007669"/>
    <property type="project" value="TreeGrafter"/>
</dbReference>
<dbReference type="EMBL" id="BMAO01016674">
    <property type="protein sequence ID" value="GFR10273.1"/>
    <property type="molecule type" value="Genomic_DNA"/>
</dbReference>
<dbReference type="SMART" id="SM00298">
    <property type="entry name" value="CHROMO"/>
    <property type="match status" value="1"/>
</dbReference>
<reference evidence="2" key="1">
    <citation type="submission" date="2020-07" db="EMBL/GenBank/DDBJ databases">
        <title>Multicomponent nature underlies the extraordinary mechanical properties of spider dragline silk.</title>
        <authorList>
            <person name="Kono N."/>
            <person name="Nakamura H."/>
            <person name="Mori M."/>
            <person name="Yoshida Y."/>
            <person name="Ohtoshi R."/>
            <person name="Malay A.D."/>
            <person name="Moran D.A.P."/>
            <person name="Tomita M."/>
            <person name="Numata K."/>
            <person name="Arakawa K."/>
        </authorList>
    </citation>
    <scope>NUCLEOTIDE SEQUENCE</scope>
</reference>
<sequence length="823" mass="94527">MAPSQVTREVEPQIFKKLYGFLEKNPKVILNKGDLVRISKANKTFQRGYLPGWSDEVFRVKKVYFSHPTTFELQDLKSEAIKGRFYAEELQKISKRSDDYWRIEKVLKTKGIGRKKEYYVKWQGFDERFNSWVREAWMRVKIEQETADADVIEEINQSIEEKCGHFVAFSLDRKNINVHIAPNYELHLTAANAPRLLTMLNLPREDRIIRMSESFVFQKPSKTNKDNHLKIIARNLKRHFIIRTARFNHKYTDLENMHHELFQHINFNLMQTGIGGAADFIFDFKVNKVEITVQKNVELELRLLYAPLFMRMLSLTKDIVLKGKSMHVLQKIDRPPLNEYFRVSITDKPTVPEKVKKTENLQLKVGFYKNAEQLFSSFKHLAFNLLANKKVKIHIPDTSAVTFQDGLKDLLGLKQSTLHGGTHISDYQLELDGGITEIYVYTDIIESHFVGDTIAPLLRIIPVMSTKEDQIVINYQRPLYFPLRQNYIDCIEVELKSSSGDGVGESYLDLAHTLLHLQVKITKKNGSNIATPDVVAPVNYLLNTLFSECSITLNDKQVSSQANYAYRCMFDALLSPKAVQESLLTAGLFFRDSPGKIEATEILNAGEGFKTRYNICKDSKLMDMIGALHFDLGNQSKYLINSVNLRIKLERNKDAFALMSASQDFKIVIQHASLFVRKVKVAPSILIVHETALSRGAIKMPLRRTEVKSFALSSGMQSITIPNAFIGQVPARLIMGMVSNTVYNGDFSNNPFNFKHYDLSYLCLLDGNRMIPSKPYQPKFDTSNSYSRCYMSLFTDLGRYHKDQDINISYSEYKDGYTLLAID</sequence>
<dbReference type="InterPro" id="IPR000358">
    <property type="entry name" value="RNR_small_fam"/>
</dbReference>
<dbReference type="Gene3D" id="2.40.50.40">
    <property type="match status" value="1"/>
</dbReference>
<evidence type="ECO:0000313" key="2">
    <source>
        <dbReference type="EMBL" id="GFR10273.1"/>
    </source>
</evidence>
<dbReference type="PANTHER" id="PTHR23409:SF21">
    <property type="entry name" value="CAPSID PROTEIN"/>
    <property type="match status" value="1"/>
</dbReference>
<dbReference type="InterPro" id="IPR016197">
    <property type="entry name" value="Chromo-like_dom_sf"/>
</dbReference>
<name>A0A8X6GSG7_TRICU</name>
<dbReference type="CDD" id="cd00024">
    <property type="entry name" value="CD_CSD"/>
    <property type="match status" value="1"/>
</dbReference>
<dbReference type="GO" id="GO:0005829">
    <property type="term" value="C:cytosol"/>
    <property type="evidence" value="ECO:0007669"/>
    <property type="project" value="TreeGrafter"/>
</dbReference>
<gene>
    <name evidence="2" type="primary">F54H12.2_13</name>
    <name evidence="2" type="ORF">TNCT_437561</name>
</gene>